<dbReference type="Proteomes" id="UP000094336">
    <property type="component" value="Unassembled WGS sequence"/>
</dbReference>
<dbReference type="RefSeq" id="XP_018986272.1">
    <property type="nucleotide sequence ID" value="XM_019126911.1"/>
</dbReference>
<evidence type="ECO:0000313" key="1">
    <source>
        <dbReference type="EMBL" id="ODQ80944.1"/>
    </source>
</evidence>
<proteinExistence type="predicted"/>
<keyword evidence="2" id="KW-1185">Reference proteome</keyword>
<dbReference type="EMBL" id="KV454428">
    <property type="protein sequence ID" value="ODQ80944.1"/>
    <property type="molecule type" value="Genomic_DNA"/>
</dbReference>
<organism evidence="1 2">
    <name type="scientific">Babjeviella inositovora NRRL Y-12698</name>
    <dbReference type="NCBI Taxonomy" id="984486"/>
    <lineage>
        <taxon>Eukaryota</taxon>
        <taxon>Fungi</taxon>
        <taxon>Dikarya</taxon>
        <taxon>Ascomycota</taxon>
        <taxon>Saccharomycotina</taxon>
        <taxon>Pichiomycetes</taxon>
        <taxon>Serinales incertae sedis</taxon>
        <taxon>Babjeviella</taxon>
    </lineage>
</organism>
<accession>A0A1E3QTS6</accession>
<name>A0A1E3QTS6_9ASCO</name>
<reference evidence="2" key="1">
    <citation type="submission" date="2016-05" db="EMBL/GenBank/DDBJ databases">
        <title>Comparative genomics of biotechnologically important yeasts.</title>
        <authorList>
            <consortium name="DOE Joint Genome Institute"/>
            <person name="Riley R."/>
            <person name="Haridas S."/>
            <person name="Wolfe K.H."/>
            <person name="Lopes M.R."/>
            <person name="Hittinger C.T."/>
            <person name="Goker M."/>
            <person name="Salamov A."/>
            <person name="Wisecaver J."/>
            <person name="Long T.M."/>
            <person name="Aerts A.L."/>
            <person name="Barry K."/>
            <person name="Choi C."/>
            <person name="Clum A."/>
            <person name="Coughlan A.Y."/>
            <person name="Deshpande S."/>
            <person name="Douglass A.P."/>
            <person name="Hanson S.J."/>
            <person name="Klenk H.-P."/>
            <person name="Labutti K."/>
            <person name="Lapidus A."/>
            <person name="Lindquist E."/>
            <person name="Lipzen A."/>
            <person name="Meier-Kolthoff J.P."/>
            <person name="Ohm R.A."/>
            <person name="Otillar R.P."/>
            <person name="Pangilinan J."/>
            <person name="Peng Y."/>
            <person name="Rokas A."/>
            <person name="Rosa C.A."/>
            <person name="Scheuner C."/>
            <person name="Sibirny A.A."/>
            <person name="Slot J.C."/>
            <person name="Stielow J.B."/>
            <person name="Sun H."/>
            <person name="Kurtzman C.P."/>
            <person name="Blackwell M."/>
            <person name="Grigoriev I.V."/>
            <person name="Jeffries T.W."/>
        </authorList>
    </citation>
    <scope>NUCLEOTIDE SEQUENCE [LARGE SCALE GENOMIC DNA]</scope>
    <source>
        <strain evidence="2">NRRL Y-12698</strain>
    </source>
</reference>
<protein>
    <submittedName>
        <fullName evidence="1">Uncharacterized protein</fullName>
    </submittedName>
</protein>
<sequence>MRHYKASCRSPRQMIHPEKVTVGARKKTWQLQKSVRRDKATHTQGLPLLSLSTLYFAGRYSITEFHPCHYPIYPTIALYCDI</sequence>
<evidence type="ECO:0000313" key="2">
    <source>
        <dbReference type="Proteomes" id="UP000094336"/>
    </source>
</evidence>
<dbReference type="GeneID" id="30144765"/>
<gene>
    <name evidence="1" type="ORF">BABINDRAFT_118332</name>
</gene>
<dbReference type="AlphaFoldDB" id="A0A1E3QTS6"/>